<reference evidence="2 3" key="1">
    <citation type="submission" date="2020-02" db="EMBL/GenBank/DDBJ databases">
        <title>Paenibacillus sp. nov., isolated from rhizosphere soil of tomato.</title>
        <authorList>
            <person name="Weon H.-Y."/>
            <person name="Lee S.A."/>
        </authorList>
    </citation>
    <scope>NUCLEOTIDE SEQUENCE [LARGE SCALE GENOMIC DNA]</scope>
    <source>
        <strain evidence="2 3">14171R-81</strain>
    </source>
</reference>
<dbReference type="InterPro" id="IPR008514">
    <property type="entry name" value="T6SS_Hcp"/>
</dbReference>
<keyword evidence="3" id="KW-1185">Reference proteome</keyword>
<dbReference type="KEGG" id="prz:GZH47_17315"/>
<dbReference type="PANTHER" id="PTHR36152:SF1">
    <property type="entry name" value="UBIQUITIN-LIKE DOMAIN-CONTAINING PROTEIN"/>
    <property type="match status" value="1"/>
</dbReference>
<evidence type="ECO:0000313" key="2">
    <source>
        <dbReference type="EMBL" id="QHW32395.1"/>
    </source>
</evidence>
<dbReference type="Pfam" id="PF05638">
    <property type="entry name" value="T6SS_HCP"/>
    <property type="match status" value="1"/>
</dbReference>
<dbReference type="AlphaFoldDB" id="A0A6C0P1Q1"/>
<dbReference type="SUPFAM" id="SSF141452">
    <property type="entry name" value="Hcp1-like"/>
    <property type="match status" value="1"/>
</dbReference>
<gene>
    <name evidence="2" type="ORF">GZH47_17315</name>
</gene>
<keyword evidence="1" id="KW-0732">Signal</keyword>
<dbReference type="InterPro" id="IPR053165">
    <property type="entry name" value="HSI-I_assembly_Hcp1"/>
</dbReference>
<dbReference type="PANTHER" id="PTHR36152">
    <property type="entry name" value="CYTOPLASMIC PROTEIN-RELATED"/>
    <property type="match status" value="1"/>
</dbReference>
<dbReference type="Proteomes" id="UP000479114">
    <property type="component" value="Chromosome"/>
</dbReference>
<evidence type="ECO:0000256" key="1">
    <source>
        <dbReference type="SAM" id="SignalP"/>
    </source>
</evidence>
<feature type="signal peptide" evidence="1">
    <location>
        <begin position="1"/>
        <end position="29"/>
    </location>
</feature>
<dbReference type="InterPro" id="IPR036624">
    <property type="entry name" value="Hcp1-lik_sf"/>
</dbReference>
<sequence>MYKRFMSKSFIIVLAIVAVICAIPGSAFAAPGSPRILLVLDGIKGESVLKGYENAIDITSFSYGVEAASNFTSGAGASVGKPSYTEFNFTKSVDTATLALMQRIAQGTAIKQGTLYFIKDDSGKPYLTIKLQQIFVTGDQLSAEAGSGMSEELKLRAAQTTFTYAPQGPDGRLLPGQTLDINIPKGTVTAS</sequence>
<accession>A0A6C0P1Q1</accession>
<name>A0A6C0P1Q1_9BACL</name>
<dbReference type="RefSeq" id="WP_162641998.1">
    <property type="nucleotide sequence ID" value="NZ_CP048286.1"/>
</dbReference>
<dbReference type="Gene3D" id="2.30.110.20">
    <property type="entry name" value="Hcp1-like"/>
    <property type="match status" value="1"/>
</dbReference>
<protein>
    <submittedName>
        <fullName evidence="2">Type VI secretion system tube protein Hcp</fullName>
    </submittedName>
</protein>
<evidence type="ECO:0000313" key="3">
    <source>
        <dbReference type="Proteomes" id="UP000479114"/>
    </source>
</evidence>
<feature type="chain" id="PRO_5025510973" evidence="1">
    <location>
        <begin position="30"/>
        <end position="191"/>
    </location>
</feature>
<organism evidence="2 3">
    <name type="scientific">Paenibacillus rhizovicinus</name>
    <dbReference type="NCBI Taxonomy" id="2704463"/>
    <lineage>
        <taxon>Bacteria</taxon>
        <taxon>Bacillati</taxon>
        <taxon>Bacillota</taxon>
        <taxon>Bacilli</taxon>
        <taxon>Bacillales</taxon>
        <taxon>Paenibacillaceae</taxon>
        <taxon>Paenibacillus</taxon>
    </lineage>
</organism>
<dbReference type="EMBL" id="CP048286">
    <property type="protein sequence ID" value="QHW32395.1"/>
    <property type="molecule type" value="Genomic_DNA"/>
</dbReference>
<proteinExistence type="predicted"/>